<accession>A0A8H8U860</accession>
<keyword evidence="3" id="KW-1185">Reference proteome</keyword>
<dbReference type="Proteomes" id="UP000462212">
    <property type="component" value="Unassembled WGS sequence"/>
</dbReference>
<dbReference type="EMBL" id="QGMJ01000577">
    <property type="protein sequence ID" value="TVY34973.1"/>
    <property type="molecule type" value="Genomic_DNA"/>
</dbReference>
<sequence>SSLEEFTPSLGLFSNSNSTSFASSRTRIKPSTPPSKSTPYLHQKATVMASAIKKPFDFEDGDLTIIIMYEGKRVTGKVSTSAMMLASPVWKKFICPPWTPLPTTDEEEEITGRSQKEQDPGDVDIAEEIVESNDKDEEALPSKATKKQRTSQASESKELDFTEDDGEAFLILLRIAHLHFSKLPVQGLSLDLLLHLATMCDKYDCTRLVKPWIPLWTLDPDIKMENLEKLLFVSWVFRPQTETWNKVPLRAVERLSIDDSGVHRFSGDSSELGRAIALEQMPPGVLERLLSKRQELLGEISELAYVHLHNIPFVYCEYEEDSCVYTRWKKFIYPPFEQLRDSETPTKRKAAITGEGYQDLTQNKILSQPAIPKDDQDHTQDEQTIDYTGFGAEDGGQQQREEQANAEVPNTTRVAEEKPSNDEPPTNEILQIKQKYENTMAKDLDFSDDDGDALLLLLHIVHLQFRYIPPQLDFPLLLQVAVLCDMYDCVQLVQPWLEAWLEDELDTALQPGHEQWLFIAWVFGRENIFNILARKLMEEVEVDKSGRCRVSTGYLKEHMPPGILGKFKL</sequence>
<comment type="caution">
    <text evidence="2">The sequence shown here is derived from an EMBL/GenBank/DDBJ whole genome shotgun (WGS) entry which is preliminary data.</text>
</comment>
<reference evidence="2 3" key="1">
    <citation type="submission" date="2018-05" db="EMBL/GenBank/DDBJ databases">
        <title>Genome sequencing and assembly of the regulated plant pathogen Lachnellula willkommii and related sister species for the development of diagnostic species identification markers.</title>
        <authorList>
            <person name="Giroux E."/>
            <person name="Bilodeau G."/>
        </authorList>
    </citation>
    <scope>NUCLEOTIDE SEQUENCE [LARGE SCALE GENOMIC DNA]</scope>
    <source>
        <strain evidence="2 3">CBS 197.66</strain>
    </source>
</reference>
<feature type="region of interest" description="Disordered" evidence="1">
    <location>
        <begin position="101"/>
        <end position="159"/>
    </location>
</feature>
<feature type="region of interest" description="Disordered" evidence="1">
    <location>
        <begin position="387"/>
        <end position="428"/>
    </location>
</feature>
<dbReference type="OrthoDB" id="3561774at2759"/>
<name>A0A8H8U860_9HELO</name>
<evidence type="ECO:0000313" key="2">
    <source>
        <dbReference type="EMBL" id="TVY34973.1"/>
    </source>
</evidence>
<feature type="compositionally biased region" description="Basic and acidic residues" evidence="1">
    <location>
        <begin position="110"/>
        <end position="119"/>
    </location>
</feature>
<protein>
    <recommendedName>
        <fullName evidence="4">BTB domain-containing protein</fullName>
    </recommendedName>
</protein>
<feature type="compositionally biased region" description="Acidic residues" evidence="1">
    <location>
        <begin position="120"/>
        <end position="139"/>
    </location>
</feature>
<feature type="region of interest" description="Disordered" evidence="1">
    <location>
        <begin position="1"/>
        <end position="39"/>
    </location>
</feature>
<organism evidence="2 3">
    <name type="scientific">Lachnellula subtilissima</name>
    <dbReference type="NCBI Taxonomy" id="602034"/>
    <lineage>
        <taxon>Eukaryota</taxon>
        <taxon>Fungi</taxon>
        <taxon>Dikarya</taxon>
        <taxon>Ascomycota</taxon>
        <taxon>Pezizomycotina</taxon>
        <taxon>Leotiomycetes</taxon>
        <taxon>Helotiales</taxon>
        <taxon>Lachnaceae</taxon>
        <taxon>Lachnellula</taxon>
    </lineage>
</organism>
<evidence type="ECO:0000256" key="1">
    <source>
        <dbReference type="SAM" id="MobiDB-lite"/>
    </source>
</evidence>
<feature type="non-terminal residue" evidence="2">
    <location>
        <position position="569"/>
    </location>
</feature>
<evidence type="ECO:0008006" key="4">
    <source>
        <dbReference type="Google" id="ProtNLM"/>
    </source>
</evidence>
<dbReference type="AlphaFoldDB" id="A0A8H8U860"/>
<feature type="compositionally biased region" description="Low complexity" evidence="1">
    <location>
        <begin position="13"/>
        <end position="25"/>
    </location>
</feature>
<gene>
    <name evidence="2" type="ORF">LSUB1_G006257</name>
</gene>
<proteinExistence type="predicted"/>
<evidence type="ECO:0000313" key="3">
    <source>
        <dbReference type="Proteomes" id="UP000462212"/>
    </source>
</evidence>